<dbReference type="EMBL" id="NPZM01000074">
    <property type="protein sequence ID" value="OYE52977.1"/>
    <property type="molecule type" value="Genomic_DNA"/>
</dbReference>
<name>A0A7Z1I900_SHISO</name>
<evidence type="ECO:0000313" key="3">
    <source>
        <dbReference type="Proteomes" id="UP000215497"/>
    </source>
</evidence>
<protein>
    <submittedName>
        <fullName evidence="2">Uncharacterized protein</fullName>
    </submittedName>
</protein>
<dbReference type="AlphaFoldDB" id="A0A7Z1I900"/>
<keyword evidence="1" id="KW-0812">Transmembrane</keyword>
<proteinExistence type="predicted"/>
<gene>
    <name evidence="2" type="ORF">CI633_10705</name>
</gene>
<evidence type="ECO:0000313" key="2">
    <source>
        <dbReference type="EMBL" id="OYE52977.1"/>
    </source>
</evidence>
<feature type="transmembrane region" description="Helical" evidence="1">
    <location>
        <begin position="42"/>
        <end position="62"/>
    </location>
</feature>
<keyword evidence="1" id="KW-0472">Membrane</keyword>
<reference evidence="2 3" key="1">
    <citation type="submission" date="2017-08" db="EMBL/GenBank/DDBJ databases">
        <authorList>
            <person name="Fouts D."/>
            <person name="Sutton G."/>
            <person name="Nguyen K."/>
            <person name="Thamlikitkul V."/>
        </authorList>
    </citation>
    <scope>NUCLEOTIDE SEQUENCE [LARGE SCALE GENOMIC DNA]</scope>
    <source>
        <strain evidence="2 3">ECCRETH04</strain>
    </source>
</reference>
<sequence>MWVLINISLILVKFYFPKILNSFYQILAECFGLYNSRKLHKVLVFMALAGNYLNLHNIILFML</sequence>
<dbReference type="Proteomes" id="UP000215497">
    <property type="component" value="Unassembled WGS sequence"/>
</dbReference>
<organism evidence="2 3">
    <name type="scientific">Shigella sonnei</name>
    <dbReference type="NCBI Taxonomy" id="624"/>
    <lineage>
        <taxon>Bacteria</taxon>
        <taxon>Pseudomonadati</taxon>
        <taxon>Pseudomonadota</taxon>
        <taxon>Gammaproteobacteria</taxon>
        <taxon>Enterobacterales</taxon>
        <taxon>Enterobacteriaceae</taxon>
        <taxon>Shigella</taxon>
    </lineage>
</organism>
<keyword evidence="1" id="KW-1133">Transmembrane helix</keyword>
<comment type="caution">
    <text evidence="2">The sequence shown here is derived from an EMBL/GenBank/DDBJ whole genome shotgun (WGS) entry which is preliminary data.</text>
</comment>
<evidence type="ECO:0000256" key="1">
    <source>
        <dbReference type="SAM" id="Phobius"/>
    </source>
</evidence>
<accession>A0A7Z1I900</accession>